<accession>A0AAP0N7G7</accession>
<organism evidence="3 4">
    <name type="scientific">Liquidambar formosana</name>
    <name type="common">Formosan gum</name>
    <dbReference type="NCBI Taxonomy" id="63359"/>
    <lineage>
        <taxon>Eukaryota</taxon>
        <taxon>Viridiplantae</taxon>
        <taxon>Streptophyta</taxon>
        <taxon>Embryophyta</taxon>
        <taxon>Tracheophyta</taxon>
        <taxon>Spermatophyta</taxon>
        <taxon>Magnoliopsida</taxon>
        <taxon>eudicotyledons</taxon>
        <taxon>Gunneridae</taxon>
        <taxon>Pentapetalae</taxon>
        <taxon>Saxifragales</taxon>
        <taxon>Altingiaceae</taxon>
        <taxon>Liquidambar</taxon>
    </lineage>
</organism>
<protein>
    <recommendedName>
        <fullName evidence="5">Ethylene-responsive nuclear protein</fullName>
    </recommendedName>
</protein>
<evidence type="ECO:0000313" key="4">
    <source>
        <dbReference type="Proteomes" id="UP001415857"/>
    </source>
</evidence>
<reference evidence="3 4" key="1">
    <citation type="journal article" date="2024" name="Plant J.">
        <title>Genome sequences and population genomics reveal climatic adaptation and genomic divergence between two closely related sweetgum species.</title>
        <authorList>
            <person name="Xu W.Q."/>
            <person name="Ren C.Q."/>
            <person name="Zhang X.Y."/>
            <person name="Comes H.P."/>
            <person name="Liu X.H."/>
            <person name="Li Y.G."/>
            <person name="Kettle C.J."/>
            <person name="Jalonen R."/>
            <person name="Gaisberger H."/>
            <person name="Ma Y.Z."/>
            <person name="Qiu Y.X."/>
        </authorList>
    </citation>
    <scope>NUCLEOTIDE SEQUENCE [LARGE SCALE GENOMIC DNA]</scope>
    <source>
        <strain evidence="3">Hangzhou</strain>
    </source>
</reference>
<feature type="compositionally biased region" description="Basic and acidic residues" evidence="1">
    <location>
        <begin position="354"/>
        <end position="363"/>
    </location>
</feature>
<name>A0AAP0N7G7_LIQFO</name>
<feature type="transmembrane region" description="Helical" evidence="2">
    <location>
        <begin position="163"/>
        <end position="181"/>
    </location>
</feature>
<dbReference type="Proteomes" id="UP001415857">
    <property type="component" value="Unassembled WGS sequence"/>
</dbReference>
<evidence type="ECO:0008006" key="5">
    <source>
        <dbReference type="Google" id="ProtNLM"/>
    </source>
</evidence>
<keyword evidence="2" id="KW-0472">Membrane</keyword>
<dbReference type="AlphaFoldDB" id="A0AAP0N7G7"/>
<evidence type="ECO:0000256" key="1">
    <source>
        <dbReference type="SAM" id="MobiDB-lite"/>
    </source>
</evidence>
<gene>
    <name evidence="3" type="ORF">L1049_010385</name>
</gene>
<dbReference type="EMBL" id="JBBPBK010000016">
    <property type="protein sequence ID" value="KAK9267948.1"/>
    <property type="molecule type" value="Genomic_DNA"/>
</dbReference>
<sequence length="468" mass="51623">MPLPWKKARVTRISRLVADLHSPKHGGSLVVETGFPTSLIDLFVKNRDRLKKPSSKKKRRLEISDPVTLSAPPLDLRLNSSAASDGFWGSAVSRIETHGCRNREEEARDFGAAGGVLVVDDRQLVVVGEGGYGGVEGPKASGVFWAILKVFIVVVLALGTKKLAVGITMSAFVLLFLEYAGKHVVCLLKPCSHMQTTLKSFIQRVFRCVFREQGVMVVEDKTASKALIPQVVIVGLEPKSNDPIEEIEIIEPNLDLVAPMEEIQTLRPDFEMLNRDKRWGYEEIDTTKRFVEKEDDNNGGEVVERKNRCVTSAKLKSHILKKFVPKKFRTKKKGKRSKEEKELESHNEVSGGVGEDKVGRCEEQQEGENGVGQGEDEEVDESEQERSEEGEEIDVGISSSGELSEVVIETAIKTKGNSGYLFLVLIVLAGLVGGRVVALLLTIGLCSVFKSVGILRRFTNVSMIRSPV</sequence>
<feature type="region of interest" description="Disordered" evidence="1">
    <location>
        <begin position="329"/>
        <end position="395"/>
    </location>
</feature>
<dbReference type="PANTHER" id="PTHR36381:SF1">
    <property type="entry name" value="ETHYLENE-REGULATED TRANSCRIPT 2 (ERT2)"/>
    <property type="match status" value="1"/>
</dbReference>
<feature type="transmembrane region" description="Helical" evidence="2">
    <location>
        <begin position="142"/>
        <end position="158"/>
    </location>
</feature>
<keyword evidence="4" id="KW-1185">Reference proteome</keyword>
<comment type="caution">
    <text evidence="3">The sequence shown here is derived from an EMBL/GenBank/DDBJ whole genome shotgun (WGS) entry which is preliminary data.</text>
</comment>
<keyword evidence="2" id="KW-1133">Transmembrane helix</keyword>
<dbReference type="PANTHER" id="PTHR36381">
    <property type="entry name" value="ETHYLENE-REGULATED TRANSCRIPT 2 (ERT2)"/>
    <property type="match status" value="1"/>
</dbReference>
<evidence type="ECO:0000256" key="2">
    <source>
        <dbReference type="SAM" id="Phobius"/>
    </source>
</evidence>
<proteinExistence type="predicted"/>
<feature type="compositionally biased region" description="Acidic residues" evidence="1">
    <location>
        <begin position="374"/>
        <end position="394"/>
    </location>
</feature>
<feature type="transmembrane region" description="Helical" evidence="2">
    <location>
        <begin position="420"/>
        <end position="449"/>
    </location>
</feature>
<evidence type="ECO:0000313" key="3">
    <source>
        <dbReference type="EMBL" id="KAK9267948.1"/>
    </source>
</evidence>
<keyword evidence="2" id="KW-0812">Transmembrane</keyword>
<feature type="compositionally biased region" description="Basic and acidic residues" evidence="1">
    <location>
        <begin position="337"/>
        <end position="347"/>
    </location>
</feature>